<name>A0A1A5ZUT4_9TREE</name>
<evidence type="ECO:0000313" key="2">
    <source>
        <dbReference type="EMBL" id="OBR81572.1"/>
    </source>
</evidence>
<sequence length="106" mass="10835">MDDPHNSGNIWCTFHIQPKVKCGGGGGAIAAPFYELSGYSAELGRDSYVGAAANIHSPGCLRGHLVCLAGDTVCISQLDGDRPQRGEGRGVSGGGGRPTPQGPITN</sequence>
<feature type="compositionally biased region" description="Basic and acidic residues" evidence="1">
    <location>
        <begin position="79"/>
        <end position="88"/>
    </location>
</feature>
<feature type="region of interest" description="Disordered" evidence="1">
    <location>
        <begin position="77"/>
        <end position="106"/>
    </location>
</feature>
<evidence type="ECO:0000256" key="1">
    <source>
        <dbReference type="SAM" id="MobiDB-lite"/>
    </source>
</evidence>
<dbReference type="VEuPathDB" id="FungiDB:I303_08342"/>
<protein>
    <submittedName>
        <fullName evidence="2">Uncharacterized protein</fullName>
    </submittedName>
</protein>
<dbReference type="EMBL" id="KI894037">
    <property type="protein sequence ID" value="OBR81572.1"/>
    <property type="molecule type" value="Genomic_DNA"/>
</dbReference>
<reference evidence="2" key="1">
    <citation type="submission" date="2013-07" db="EMBL/GenBank/DDBJ databases">
        <title>The Genome Sequence of Cryptococcus dejecticola CBS10117.</title>
        <authorList>
            <consortium name="The Broad Institute Genome Sequencing Platform"/>
            <person name="Cuomo C."/>
            <person name="Litvintseva A."/>
            <person name="Chen Y."/>
            <person name="Heitman J."/>
            <person name="Sun S."/>
            <person name="Springer D."/>
            <person name="Dromer F."/>
            <person name="Young S.K."/>
            <person name="Zeng Q."/>
            <person name="Gargeya S."/>
            <person name="Fitzgerald M."/>
            <person name="Abouelleil A."/>
            <person name="Alvarado L."/>
            <person name="Berlin A.M."/>
            <person name="Chapman S.B."/>
            <person name="Dewar J."/>
            <person name="Goldberg J."/>
            <person name="Griggs A."/>
            <person name="Gujja S."/>
            <person name="Hansen M."/>
            <person name="Howarth C."/>
            <person name="Imamovic A."/>
            <person name="Larimer J."/>
            <person name="McCowan C."/>
            <person name="Murphy C."/>
            <person name="Pearson M."/>
            <person name="Priest M."/>
            <person name="Roberts A."/>
            <person name="Saif S."/>
            <person name="Shea T."/>
            <person name="Sykes S."/>
            <person name="Wortman J."/>
            <person name="Nusbaum C."/>
            <person name="Birren B."/>
        </authorList>
    </citation>
    <scope>NUCLEOTIDE SEQUENCE [LARGE SCALE GENOMIC DNA]</scope>
    <source>
        <strain evidence="2">CBS 10117</strain>
    </source>
</reference>
<proteinExistence type="predicted"/>
<gene>
    <name evidence="2" type="ORF">I303_08342</name>
</gene>
<dbReference type="AlphaFoldDB" id="A0A1A5ZUT4"/>
<organism evidence="2">
    <name type="scientific">Kwoniella dejecticola CBS 10117</name>
    <dbReference type="NCBI Taxonomy" id="1296121"/>
    <lineage>
        <taxon>Eukaryota</taxon>
        <taxon>Fungi</taxon>
        <taxon>Dikarya</taxon>
        <taxon>Basidiomycota</taxon>
        <taxon>Agaricomycotina</taxon>
        <taxon>Tremellomycetes</taxon>
        <taxon>Tremellales</taxon>
        <taxon>Cryptococcaceae</taxon>
        <taxon>Kwoniella</taxon>
    </lineage>
</organism>
<accession>A0A1A5ZUT4</accession>